<protein>
    <submittedName>
        <fullName evidence="2">Uncharacterized protein</fullName>
    </submittedName>
</protein>
<reference evidence="2 3" key="1">
    <citation type="submission" date="2019-05" db="EMBL/GenBank/DDBJ databases">
        <title>Another draft genome of Portunus trituberculatus and its Hox gene families provides insights of decapod evolution.</title>
        <authorList>
            <person name="Jeong J.-H."/>
            <person name="Song I."/>
            <person name="Kim S."/>
            <person name="Choi T."/>
            <person name="Kim D."/>
            <person name="Ryu S."/>
            <person name="Kim W."/>
        </authorList>
    </citation>
    <scope>NUCLEOTIDE SEQUENCE [LARGE SCALE GENOMIC DNA]</scope>
    <source>
        <tissue evidence="2">Muscle</tissue>
    </source>
</reference>
<comment type="caution">
    <text evidence="2">The sequence shown here is derived from an EMBL/GenBank/DDBJ whole genome shotgun (WGS) entry which is preliminary data.</text>
</comment>
<gene>
    <name evidence="2" type="ORF">E2C01_030178</name>
</gene>
<feature type="region of interest" description="Disordered" evidence="1">
    <location>
        <begin position="1"/>
        <end position="78"/>
    </location>
</feature>
<proteinExistence type="predicted"/>
<feature type="compositionally biased region" description="Acidic residues" evidence="1">
    <location>
        <begin position="1"/>
        <end position="21"/>
    </location>
</feature>
<keyword evidence="3" id="KW-1185">Reference proteome</keyword>
<dbReference type="AlphaFoldDB" id="A0A5B7EPS2"/>
<organism evidence="2 3">
    <name type="scientific">Portunus trituberculatus</name>
    <name type="common">Swimming crab</name>
    <name type="synonym">Neptunus trituberculatus</name>
    <dbReference type="NCBI Taxonomy" id="210409"/>
    <lineage>
        <taxon>Eukaryota</taxon>
        <taxon>Metazoa</taxon>
        <taxon>Ecdysozoa</taxon>
        <taxon>Arthropoda</taxon>
        <taxon>Crustacea</taxon>
        <taxon>Multicrustacea</taxon>
        <taxon>Malacostraca</taxon>
        <taxon>Eumalacostraca</taxon>
        <taxon>Eucarida</taxon>
        <taxon>Decapoda</taxon>
        <taxon>Pleocyemata</taxon>
        <taxon>Brachyura</taxon>
        <taxon>Eubrachyura</taxon>
        <taxon>Portunoidea</taxon>
        <taxon>Portunidae</taxon>
        <taxon>Portuninae</taxon>
        <taxon>Portunus</taxon>
    </lineage>
</organism>
<dbReference type="EMBL" id="VSRR010003586">
    <property type="protein sequence ID" value="MPC36710.1"/>
    <property type="molecule type" value="Genomic_DNA"/>
</dbReference>
<name>A0A5B7EPS2_PORTR</name>
<evidence type="ECO:0000256" key="1">
    <source>
        <dbReference type="SAM" id="MobiDB-lite"/>
    </source>
</evidence>
<evidence type="ECO:0000313" key="3">
    <source>
        <dbReference type="Proteomes" id="UP000324222"/>
    </source>
</evidence>
<evidence type="ECO:0000313" key="2">
    <source>
        <dbReference type="EMBL" id="MPC36710.1"/>
    </source>
</evidence>
<accession>A0A5B7EPS2</accession>
<sequence length="99" mass="11189">MGEEEEEDVEGEKDDDLEEEAAANHRCVFTSRDLNKGRIGSGHSAHHHHYRHHHRHPSVSHAISSSHQQHGRDTRGDTRYLECKSNSQIACEAVWAGIS</sequence>
<feature type="compositionally biased region" description="Basic residues" evidence="1">
    <location>
        <begin position="44"/>
        <end position="58"/>
    </location>
</feature>
<dbReference type="Proteomes" id="UP000324222">
    <property type="component" value="Unassembled WGS sequence"/>
</dbReference>